<gene>
    <name evidence="1" type="ORF">H7U12_03570</name>
</gene>
<keyword evidence="2" id="KW-1185">Reference proteome</keyword>
<evidence type="ECO:0000313" key="1">
    <source>
        <dbReference type="EMBL" id="MBC3538744.1"/>
    </source>
</evidence>
<dbReference type="Proteomes" id="UP000659698">
    <property type="component" value="Unassembled WGS sequence"/>
</dbReference>
<sequence>MATETKRKVDWDNIVKQMAADKKRIDAYLENPEAKQINDITFVKPESIRATRSK</sequence>
<proteinExistence type="predicted"/>
<evidence type="ECO:0000313" key="2">
    <source>
        <dbReference type="Proteomes" id="UP000659698"/>
    </source>
</evidence>
<dbReference type="EMBL" id="JACOAF010000008">
    <property type="protein sequence ID" value="MBC3538744.1"/>
    <property type="molecule type" value="Genomic_DNA"/>
</dbReference>
<comment type="caution">
    <text evidence="1">The sequence shown here is derived from an EMBL/GenBank/DDBJ whole genome shotgun (WGS) entry which is preliminary data.</text>
</comment>
<protein>
    <submittedName>
        <fullName evidence="1">Uncharacterized protein</fullName>
    </submittedName>
</protein>
<accession>A0ABR6VNH3</accession>
<name>A0ABR6VNH3_9BACT</name>
<dbReference type="RefSeq" id="WP_186632996.1">
    <property type="nucleotide sequence ID" value="NZ_JACOAF010000008.1"/>
</dbReference>
<reference evidence="1 2" key="1">
    <citation type="journal article" date="2019" name="Int. J. Syst. Evol. Microbiol.">
        <title>Rufibacter sediminis sp. nov., isolated from freshwater lake sediment.</title>
        <authorList>
            <person name="Qu J.H."/>
            <person name="Zhang L.J."/>
            <person name="Fu Y.H."/>
            <person name="Li H.F."/>
        </authorList>
    </citation>
    <scope>NUCLEOTIDE SEQUENCE [LARGE SCALE GENOMIC DNA]</scope>
    <source>
        <strain evidence="1 2">H-1</strain>
    </source>
</reference>
<organism evidence="1 2">
    <name type="scientific">Rufibacter sediminis</name>
    <dbReference type="NCBI Taxonomy" id="2762756"/>
    <lineage>
        <taxon>Bacteria</taxon>
        <taxon>Pseudomonadati</taxon>
        <taxon>Bacteroidota</taxon>
        <taxon>Cytophagia</taxon>
        <taxon>Cytophagales</taxon>
        <taxon>Hymenobacteraceae</taxon>
        <taxon>Rufibacter</taxon>
    </lineage>
</organism>